<evidence type="ECO:0000313" key="8">
    <source>
        <dbReference type="Proteomes" id="UP000184263"/>
    </source>
</evidence>
<evidence type="ECO:0000259" key="5">
    <source>
        <dbReference type="Pfam" id="PF00669"/>
    </source>
</evidence>
<dbReference type="AlphaFoldDB" id="A0A1M6UN91"/>
<gene>
    <name evidence="7" type="ORF">SAMN05216582_11362</name>
</gene>
<dbReference type="InterPro" id="IPR001492">
    <property type="entry name" value="Flagellin"/>
</dbReference>
<dbReference type="Pfam" id="PF00700">
    <property type="entry name" value="Flagellin_C"/>
    <property type="match status" value="1"/>
</dbReference>
<dbReference type="InterPro" id="IPR001029">
    <property type="entry name" value="Flagellin_N"/>
</dbReference>
<comment type="subcellular location">
    <subcellularLocation>
        <location evidence="4">Secreted</location>
    </subcellularLocation>
    <subcellularLocation>
        <location evidence="4">Bacterial flagellum</location>
    </subcellularLocation>
</comment>
<keyword evidence="7" id="KW-0282">Flagellum</keyword>
<comment type="similarity">
    <text evidence="1 4">Belongs to the bacterial flagellin family.</text>
</comment>
<dbReference type="Gene3D" id="1.20.1330.10">
    <property type="entry name" value="f41 fragment of flagellin, N-terminal domain"/>
    <property type="match status" value="2"/>
</dbReference>
<evidence type="ECO:0000313" key="7">
    <source>
        <dbReference type="EMBL" id="SHK70672.1"/>
    </source>
</evidence>
<accession>A0A1M6UN91</accession>
<evidence type="ECO:0000256" key="1">
    <source>
        <dbReference type="ARBA" id="ARBA00005709"/>
    </source>
</evidence>
<keyword evidence="7" id="KW-0969">Cilium</keyword>
<evidence type="ECO:0000256" key="3">
    <source>
        <dbReference type="ARBA" id="ARBA00023143"/>
    </source>
</evidence>
<reference evidence="7 8" key="1">
    <citation type="submission" date="2016-11" db="EMBL/GenBank/DDBJ databases">
        <authorList>
            <person name="Jaros S."/>
            <person name="Januszkiewicz K."/>
            <person name="Wedrychowicz H."/>
        </authorList>
    </citation>
    <scope>NUCLEOTIDE SEQUENCE [LARGE SCALE GENOMIC DNA]</scope>
    <source>
        <strain evidence="7 8">HD4</strain>
    </source>
</reference>
<feature type="domain" description="Flagellin N-terminal" evidence="5">
    <location>
        <begin position="5"/>
        <end position="141"/>
    </location>
</feature>
<dbReference type="EMBL" id="FRBC01000013">
    <property type="protein sequence ID" value="SHK70672.1"/>
    <property type="molecule type" value="Genomic_DNA"/>
</dbReference>
<keyword evidence="4" id="KW-0964">Secreted</keyword>
<protein>
    <recommendedName>
        <fullName evidence="2 4">Flagellin</fullName>
    </recommendedName>
</protein>
<dbReference type="Gene3D" id="3.30.70.2120">
    <property type="match status" value="1"/>
</dbReference>
<evidence type="ECO:0000259" key="6">
    <source>
        <dbReference type="Pfam" id="PF00700"/>
    </source>
</evidence>
<dbReference type="RefSeq" id="WP_073089892.1">
    <property type="nucleotide sequence ID" value="NZ_FRBC01000013.1"/>
</dbReference>
<dbReference type="GO" id="GO:0005576">
    <property type="term" value="C:extracellular region"/>
    <property type="evidence" value="ECO:0007669"/>
    <property type="project" value="UniProtKB-SubCell"/>
</dbReference>
<dbReference type="OrthoDB" id="9796789at2"/>
<organism evidence="7 8">
    <name type="scientific">Selenomonas ruminantium</name>
    <dbReference type="NCBI Taxonomy" id="971"/>
    <lineage>
        <taxon>Bacteria</taxon>
        <taxon>Bacillati</taxon>
        <taxon>Bacillota</taxon>
        <taxon>Negativicutes</taxon>
        <taxon>Selenomonadales</taxon>
        <taxon>Selenomonadaceae</taxon>
        <taxon>Selenomonas</taxon>
    </lineage>
</organism>
<dbReference type="PRINTS" id="PR00207">
    <property type="entry name" value="FLAGELLIN"/>
</dbReference>
<dbReference type="GO" id="GO:0005198">
    <property type="term" value="F:structural molecule activity"/>
    <property type="evidence" value="ECO:0007669"/>
    <property type="project" value="UniProtKB-UniRule"/>
</dbReference>
<dbReference type="PANTHER" id="PTHR42792">
    <property type="entry name" value="FLAGELLIN"/>
    <property type="match status" value="1"/>
</dbReference>
<dbReference type="Pfam" id="PF00669">
    <property type="entry name" value="Flagellin_N"/>
    <property type="match status" value="1"/>
</dbReference>
<dbReference type="SUPFAM" id="SSF64518">
    <property type="entry name" value="Phase 1 flagellin"/>
    <property type="match status" value="1"/>
</dbReference>
<evidence type="ECO:0000256" key="4">
    <source>
        <dbReference type="RuleBase" id="RU362073"/>
    </source>
</evidence>
<dbReference type="InterPro" id="IPR042187">
    <property type="entry name" value="Flagellin_C_sub2"/>
</dbReference>
<proteinExistence type="inferred from homology"/>
<dbReference type="Proteomes" id="UP000184263">
    <property type="component" value="Unassembled WGS sequence"/>
</dbReference>
<keyword evidence="7" id="KW-0966">Cell projection</keyword>
<sequence>MAMTIQNNSGTMMALGQMKKNDSSMSKQLKKVSSGMRVNDAGDDASGYSISERMRTMIRALGQDIQNTKNGKDLVGTAEGGMQEILNNLREMKAMAINSANDHNTDLDRETLEKEFASRKETITDIAASTNYNGKLLLTGDYAEYHIDYSKPPVNTLISDFQPSFNSCTPNNQVKSGGGVRVDASFKGPMNGTWNYWTATGQTKPAGSGQGNQIAVALDFSSLNVNYPNDIDGKGFSILCGACNQYIDIIFDASTTTTSYTASPAPPPGEPRNSQARAFTIGVQNVTSGAGLAQAIFDGISSVQNRISGNNSAANQVDSTLTNLLIDTSHNLRLAEINGSYYFLKNNDQCALQFVNGIYGGPENKFDDDPILPGTPLIIHTGTKANQHMEVFINGMYPKDMNIEEAHVSPLEAALDAMGLLDDAVDYALKEITRMGAYQMRLGQTEDTLVTNEENTMAAESTIRDADMAKEMTEYAKANILTQSSQSMLAQANQNSSNVLSLLQ</sequence>
<comment type="function">
    <text evidence="4">Flagellin is the subunit protein which polymerizes to form the filaments of bacterial flagella.</text>
</comment>
<dbReference type="Gene3D" id="6.10.10.10">
    <property type="entry name" value="Flagellar export chaperone, C-terminal domain"/>
    <property type="match status" value="1"/>
</dbReference>
<dbReference type="InterPro" id="IPR046358">
    <property type="entry name" value="Flagellin_C"/>
</dbReference>
<dbReference type="PANTHER" id="PTHR42792:SF2">
    <property type="entry name" value="FLAGELLIN"/>
    <property type="match status" value="1"/>
</dbReference>
<dbReference type="GO" id="GO:0009288">
    <property type="term" value="C:bacterial-type flagellum"/>
    <property type="evidence" value="ECO:0007669"/>
    <property type="project" value="UniProtKB-SubCell"/>
</dbReference>
<keyword evidence="3 4" id="KW-0975">Bacterial flagellum</keyword>
<feature type="domain" description="Flagellin C-terminal" evidence="6">
    <location>
        <begin position="420"/>
        <end position="503"/>
    </location>
</feature>
<evidence type="ECO:0000256" key="2">
    <source>
        <dbReference type="ARBA" id="ARBA00020110"/>
    </source>
</evidence>
<name>A0A1M6UN91_SELRU</name>